<dbReference type="NCBIfam" id="NF010733">
    <property type="entry name" value="PRK14135.1"/>
    <property type="match status" value="1"/>
</dbReference>
<evidence type="ECO:0000313" key="12">
    <source>
        <dbReference type="EMBL" id="PNL91115.1"/>
    </source>
</evidence>
<dbReference type="Pfam" id="PF21981">
    <property type="entry name" value="RecX_HTH3"/>
    <property type="match status" value="2"/>
</dbReference>
<evidence type="ECO:0000256" key="1">
    <source>
        <dbReference type="ARBA" id="ARBA00003529"/>
    </source>
</evidence>
<comment type="subcellular location">
    <subcellularLocation>
        <location evidence="2 6">Cytoplasm</location>
    </subcellularLocation>
</comment>
<feature type="domain" description="RecX second three-helical" evidence="9">
    <location>
        <begin position="224"/>
        <end position="265"/>
    </location>
</feature>
<dbReference type="InterPro" id="IPR036388">
    <property type="entry name" value="WH-like_DNA-bd_sf"/>
</dbReference>
<evidence type="ECO:0000313" key="13">
    <source>
        <dbReference type="Proteomes" id="UP000192813"/>
    </source>
</evidence>
<dbReference type="InterPro" id="IPR053925">
    <property type="entry name" value="RecX_HTH_3rd"/>
</dbReference>
<dbReference type="Pfam" id="PF21982">
    <property type="entry name" value="RecX_HTH1"/>
    <property type="match status" value="1"/>
</dbReference>
<organism evidence="12 13">
    <name type="scientific">Aerococcus viridans</name>
    <dbReference type="NCBI Taxonomy" id="1377"/>
    <lineage>
        <taxon>Bacteria</taxon>
        <taxon>Bacillati</taxon>
        <taxon>Bacillota</taxon>
        <taxon>Bacilli</taxon>
        <taxon>Lactobacillales</taxon>
        <taxon>Aerococcaceae</taxon>
        <taxon>Aerococcus</taxon>
    </lineage>
</organism>
<dbReference type="Gene3D" id="1.10.10.10">
    <property type="entry name" value="Winged helix-like DNA-binding domain superfamily/Winged helix DNA-binding domain"/>
    <property type="match status" value="4"/>
</dbReference>
<dbReference type="AlphaFoldDB" id="A0A2J9PL98"/>
<comment type="function">
    <text evidence="1 6">Modulates RecA activity.</text>
</comment>
<dbReference type="GO" id="GO:0005737">
    <property type="term" value="C:cytoplasm"/>
    <property type="evidence" value="ECO:0007669"/>
    <property type="project" value="UniProtKB-SubCell"/>
</dbReference>
<evidence type="ECO:0000259" key="11">
    <source>
        <dbReference type="Pfam" id="PF21982"/>
    </source>
</evidence>
<dbReference type="RefSeq" id="WP_083067899.1">
    <property type="nucleotide sequence ID" value="NZ_NBTM02000001.1"/>
</dbReference>
<dbReference type="Pfam" id="PF02631">
    <property type="entry name" value="RecX_HTH2"/>
    <property type="match status" value="1"/>
</dbReference>
<dbReference type="InterPro" id="IPR003783">
    <property type="entry name" value="Regulatory_RecX"/>
</dbReference>
<dbReference type="EMBL" id="NBTM02000001">
    <property type="protein sequence ID" value="PNL91115.1"/>
    <property type="molecule type" value="Genomic_DNA"/>
</dbReference>
<gene>
    <name evidence="6" type="primary">recX</name>
    <name evidence="12" type="ORF">A6J77_002245</name>
</gene>
<reference evidence="13" key="1">
    <citation type="submission" date="2017-12" db="EMBL/GenBank/DDBJ databases">
        <title>FDA dAtabase for Regulatory Grade micrObial Sequences (FDA-ARGOS): Supporting development and validation of Infectious Disease Dx tests.</title>
        <authorList>
            <person name="Hoffmann M."/>
            <person name="Allard M."/>
            <person name="Evans P."/>
            <person name="Brown E."/>
            <person name="Tallon L."/>
            <person name="Sadzewicz L."/>
            <person name="Sengamalay N."/>
            <person name="Ott S."/>
            <person name="Godinez A."/>
            <person name="Nagaraj S."/>
            <person name="Vavikolanu K."/>
            <person name="Aluvathingal J."/>
            <person name="Nadendla S."/>
            <person name="Sichtig H."/>
        </authorList>
    </citation>
    <scope>NUCLEOTIDE SEQUENCE [LARGE SCALE GENOMIC DNA]</scope>
    <source>
        <strain evidence="13">FDAARGOS_249</strain>
    </source>
</reference>
<dbReference type="InterPro" id="IPR053926">
    <property type="entry name" value="RecX_HTH_1st"/>
</dbReference>
<keyword evidence="7" id="KW-0175">Coiled coil</keyword>
<dbReference type="PANTHER" id="PTHR33602:SF1">
    <property type="entry name" value="REGULATORY PROTEIN RECX FAMILY PROTEIN"/>
    <property type="match status" value="1"/>
</dbReference>
<evidence type="ECO:0000256" key="3">
    <source>
        <dbReference type="ARBA" id="ARBA00009695"/>
    </source>
</evidence>
<dbReference type="InterPro" id="IPR053924">
    <property type="entry name" value="RecX_HTH_2nd"/>
</dbReference>
<feature type="domain" description="RecX first three-helical" evidence="11">
    <location>
        <begin position="178"/>
        <end position="217"/>
    </location>
</feature>
<feature type="domain" description="RecX third three-helical" evidence="10">
    <location>
        <begin position="271"/>
        <end position="318"/>
    </location>
</feature>
<feature type="coiled-coil region" evidence="7">
    <location>
        <begin position="319"/>
        <end position="353"/>
    </location>
</feature>
<protein>
    <recommendedName>
        <fullName evidence="4 6">Regulatory protein RecX</fullName>
    </recommendedName>
</protein>
<comment type="caution">
    <text evidence="12">The sequence shown here is derived from an EMBL/GenBank/DDBJ whole genome shotgun (WGS) entry which is preliminary data.</text>
</comment>
<evidence type="ECO:0000256" key="4">
    <source>
        <dbReference type="ARBA" id="ARBA00018111"/>
    </source>
</evidence>
<evidence type="ECO:0000256" key="2">
    <source>
        <dbReference type="ARBA" id="ARBA00004496"/>
    </source>
</evidence>
<evidence type="ECO:0000256" key="7">
    <source>
        <dbReference type="SAM" id="Coils"/>
    </source>
</evidence>
<name>A0A2J9PL98_9LACT</name>
<evidence type="ECO:0000256" key="8">
    <source>
        <dbReference type="SAM" id="MobiDB-lite"/>
    </source>
</evidence>
<evidence type="ECO:0000256" key="6">
    <source>
        <dbReference type="HAMAP-Rule" id="MF_01114"/>
    </source>
</evidence>
<dbReference type="PANTHER" id="PTHR33602">
    <property type="entry name" value="REGULATORY PROTEIN RECX FAMILY PROTEIN"/>
    <property type="match status" value="1"/>
</dbReference>
<proteinExistence type="inferred from homology"/>
<keyword evidence="5 6" id="KW-0963">Cytoplasm</keyword>
<dbReference type="GO" id="GO:0006282">
    <property type="term" value="P:regulation of DNA repair"/>
    <property type="evidence" value="ECO:0007669"/>
    <property type="project" value="UniProtKB-UniRule"/>
</dbReference>
<dbReference type="Proteomes" id="UP000192813">
    <property type="component" value="Unassembled WGS sequence"/>
</dbReference>
<evidence type="ECO:0000259" key="9">
    <source>
        <dbReference type="Pfam" id="PF02631"/>
    </source>
</evidence>
<sequence>MTEKKRGPIKLSDIGNSKQSSKAAVDRKISQNSHIKKKHSDNDPSKGGQTPSYQKKARVRQAPRHQTSANIEDSALSADSLASDLLAKAEGLRVQKADSLFQEKELPAESSKDEVVAGEITLIEVQKKNKKRFNVYIKGQFAFGISENTLVKFALHKGQVLDKDFIADIQQIDKEDYAYQLAVRFLSHQLRSEKEVRAKLTEEEIEPEVMEKAVAKLKEVKLIDDTMFGQAYTRTAMNINKKGPNVIARELKNKGLGEDEIDQSLNEYDRDTEVENAYAIAEKYFQKQLRKASHRNASQKTKQYLVQKGFDSDLIQELMQQLADQYQDEDQELAVLQKDLEKYMRRYKKLSGRDLTFKVKGMLYNKGYPSELINQALEIYEEENG</sequence>
<comment type="similarity">
    <text evidence="3 6">Belongs to the RecX family.</text>
</comment>
<evidence type="ECO:0000259" key="10">
    <source>
        <dbReference type="Pfam" id="PF21981"/>
    </source>
</evidence>
<feature type="domain" description="RecX third three-helical" evidence="10">
    <location>
        <begin position="330"/>
        <end position="377"/>
    </location>
</feature>
<dbReference type="HAMAP" id="MF_01114">
    <property type="entry name" value="RecX"/>
    <property type="match status" value="1"/>
</dbReference>
<accession>A0A2J9PL98</accession>
<feature type="region of interest" description="Disordered" evidence="8">
    <location>
        <begin position="1"/>
        <end position="70"/>
    </location>
</feature>
<evidence type="ECO:0000256" key="5">
    <source>
        <dbReference type="ARBA" id="ARBA00022490"/>
    </source>
</evidence>